<keyword evidence="10 14" id="KW-1133">Transmembrane helix</keyword>
<evidence type="ECO:0000313" key="17">
    <source>
        <dbReference type="Proteomes" id="UP001352852"/>
    </source>
</evidence>
<evidence type="ECO:0000256" key="9">
    <source>
        <dbReference type="ARBA" id="ARBA00022824"/>
    </source>
</evidence>
<feature type="transmembrane region" description="Helical" evidence="14">
    <location>
        <begin position="182"/>
        <end position="208"/>
    </location>
</feature>
<reference evidence="16 17" key="1">
    <citation type="submission" date="2021-06" db="EMBL/GenBank/DDBJ databases">
        <authorList>
            <person name="Palmer J.M."/>
        </authorList>
    </citation>
    <scope>NUCLEOTIDE SEQUENCE [LARGE SCALE GENOMIC DNA]</scope>
    <source>
        <strain evidence="16 17">CL_MEX2019</strain>
        <tissue evidence="16">Muscle</tissue>
    </source>
</reference>
<organism evidence="16 17">
    <name type="scientific">Characodon lateralis</name>
    <dbReference type="NCBI Taxonomy" id="208331"/>
    <lineage>
        <taxon>Eukaryota</taxon>
        <taxon>Metazoa</taxon>
        <taxon>Chordata</taxon>
        <taxon>Craniata</taxon>
        <taxon>Vertebrata</taxon>
        <taxon>Euteleostomi</taxon>
        <taxon>Actinopterygii</taxon>
        <taxon>Neopterygii</taxon>
        <taxon>Teleostei</taxon>
        <taxon>Neoteleostei</taxon>
        <taxon>Acanthomorphata</taxon>
        <taxon>Ovalentaria</taxon>
        <taxon>Atherinomorphae</taxon>
        <taxon>Cyprinodontiformes</taxon>
        <taxon>Goodeidae</taxon>
        <taxon>Characodon</taxon>
    </lineage>
</organism>
<comment type="similarity">
    <text evidence="3">Belongs to the glycosyltransferase 39 family.</text>
</comment>
<feature type="transmembrane region" description="Helical" evidence="14">
    <location>
        <begin position="6"/>
        <end position="25"/>
    </location>
</feature>
<comment type="catalytic activity">
    <reaction evidence="13">
        <text>a di-trans,poly-cis-dolichyl beta-D-mannosyl phosphate + L-seryl-[protein] = 3-O-(alpha-D-mannosyl)-L-seryl-[protein] + a di-trans,poly-cis-dolichyl phosphate + H(+)</text>
        <dbReference type="Rhea" id="RHEA:17377"/>
        <dbReference type="Rhea" id="RHEA-COMP:9863"/>
        <dbReference type="Rhea" id="RHEA-COMP:13546"/>
        <dbReference type="Rhea" id="RHEA-COMP:19498"/>
        <dbReference type="Rhea" id="RHEA-COMP:19501"/>
        <dbReference type="ChEBI" id="CHEBI:15378"/>
        <dbReference type="ChEBI" id="CHEBI:29999"/>
        <dbReference type="ChEBI" id="CHEBI:57683"/>
        <dbReference type="ChEBI" id="CHEBI:58211"/>
        <dbReference type="ChEBI" id="CHEBI:137321"/>
        <dbReference type="EC" id="2.4.1.109"/>
    </reaction>
</comment>
<evidence type="ECO:0000256" key="12">
    <source>
        <dbReference type="ARBA" id="ARBA00045085"/>
    </source>
</evidence>
<evidence type="ECO:0000256" key="5">
    <source>
        <dbReference type="ARBA" id="ARBA00022676"/>
    </source>
</evidence>
<dbReference type="Gene3D" id="2.80.10.50">
    <property type="match status" value="1"/>
</dbReference>
<dbReference type="InterPro" id="IPR036300">
    <property type="entry name" value="MIR_dom_sf"/>
</dbReference>
<keyword evidence="5" id="KW-0328">Glycosyltransferase</keyword>
<evidence type="ECO:0000256" key="1">
    <source>
        <dbReference type="ARBA" id="ARBA00004477"/>
    </source>
</evidence>
<dbReference type="EMBL" id="JAHUTJ010018820">
    <property type="protein sequence ID" value="MED6271712.1"/>
    <property type="molecule type" value="Genomic_DNA"/>
</dbReference>
<evidence type="ECO:0000256" key="3">
    <source>
        <dbReference type="ARBA" id="ARBA00007222"/>
    </source>
</evidence>
<accession>A0ABU7D999</accession>
<keyword evidence="17" id="KW-1185">Reference proteome</keyword>
<dbReference type="InterPro" id="IPR003342">
    <property type="entry name" value="ArnT-like_N"/>
</dbReference>
<evidence type="ECO:0000256" key="8">
    <source>
        <dbReference type="ARBA" id="ARBA00022737"/>
    </source>
</evidence>
<evidence type="ECO:0000256" key="2">
    <source>
        <dbReference type="ARBA" id="ARBA00004922"/>
    </source>
</evidence>
<comment type="caution">
    <text evidence="16">The sequence shown here is derived from an EMBL/GenBank/DDBJ whole genome shotgun (WGS) entry which is preliminary data.</text>
</comment>
<keyword evidence="11 14" id="KW-0472">Membrane</keyword>
<dbReference type="PANTHER" id="PTHR10050">
    <property type="entry name" value="DOLICHYL-PHOSPHATE-MANNOSE--PROTEIN MANNOSYLTRANSFERASE"/>
    <property type="match status" value="1"/>
</dbReference>
<dbReference type="PANTHER" id="PTHR10050:SF51">
    <property type="entry name" value="PROTEIN O-MANNOSYL-TRANSFERASE 1"/>
    <property type="match status" value="1"/>
</dbReference>
<feature type="transmembrane region" description="Helical" evidence="14">
    <location>
        <begin position="150"/>
        <end position="170"/>
    </location>
</feature>
<dbReference type="SUPFAM" id="SSF82109">
    <property type="entry name" value="MIR domain"/>
    <property type="match status" value="1"/>
</dbReference>
<name>A0ABU7D999_9TELE</name>
<proteinExistence type="inferred from homology"/>
<sequence>MLQLPLLVTAQLDLVLVLVSLLSLWTRLGRLSYPSSVVFDEVYYGQFVSLYMKRIFFVDDSGPPLGHMILALGAYLGGFDGNFVWNRIGADYPCSVSVWSLRLLPALCGALCVPLVYLLTLELGFSHLSALGAALLLLLENSLIVQSRFMLLESLLIFFVLLAFFSYLCFHNAHSRSWSRYSWLLLSGVSCAAAVGVKYMGLFSYLLLLGVASVHSWNLIGDQAVSHLSVFIQCVCKVLCLLVVPVLLYVFWFYIHLSVLNRSGPHDQLMSSAFQASLQGGLSRITQGQPLEVVYGSQVTLRSSASQPVSCWLHSHKANYPIRYENGRGSSHQQQVTCYPFKDVNNWWIIKDPGR</sequence>
<evidence type="ECO:0000259" key="15">
    <source>
        <dbReference type="PROSITE" id="PS50919"/>
    </source>
</evidence>
<evidence type="ECO:0000256" key="11">
    <source>
        <dbReference type="ARBA" id="ARBA00023136"/>
    </source>
</evidence>
<evidence type="ECO:0000256" key="14">
    <source>
        <dbReference type="SAM" id="Phobius"/>
    </source>
</evidence>
<keyword evidence="7 14" id="KW-0812">Transmembrane</keyword>
<dbReference type="Proteomes" id="UP001352852">
    <property type="component" value="Unassembled WGS sequence"/>
</dbReference>
<keyword evidence="9" id="KW-0256">Endoplasmic reticulum</keyword>
<evidence type="ECO:0000256" key="4">
    <source>
        <dbReference type="ARBA" id="ARBA00012839"/>
    </source>
</evidence>
<evidence type="ECO:0000313" key="16">
    <source>
        <dbReference type="EMBL" id="MED6271712.1"/>
    </source>
</evidence>
<evidence type="ECO:0000256" key="6">
    <source>
        <dbReference type="ARBA" id="ARBA00022679"/>
    </source>
</evidence>
<dbReference type="Pfam" id="PF02366">
    <property type="entry name" value="PMT"/>
    <property type="match status" value="1"/>
</dbReference>
<keyword evidence="6" id="KW-0808">Transferase</keyword>
<keyword evidence="8" id="KW-0677">Repeat</keyword>
<feature type="domain" description="MIR" evidence="15">
    <location>
        <begin position="290"/>
        <end position="353"/>
    </location>
</feature>
<dbReference type="SMART" id="SM00472">
    <property type="entry name" value="MIR"/>
    <property type="match status" value="1"/>
</dbReference>
<dbReference type="PROSITE" id="PS50919">
    <property type="entry name" value="MIR"/>
    <property type="match status" value="1"/>
</dbReference>
<feature type="transmembrane region" description="Helical" evidence="14">
    <location>
        <begin position="62"/>
        <end position="79"/>
    </location>
</feature>
<evidence type="ECO:0000256" key="7">
    <source>
        <dbReference type="ARBA" id="ARBA00022692"/>
    </source>
</evidence>
<feature type="transmembrane region" description="Helical" evidence="14">
    <location>
        <begin position="228"/>
        <end position="255"/>
    </location>
</feature>
<dbReference type="InterPro" id="IPR016093">
    <property type="entry name" value="MIR_motif"/>
</dbReference>
<evidence type="ECO:0000256" key="10">
    <source>
        <dbReference type="ARBA" id="ARBA00022989"/>
    </source>
</evidence>
<protein>
    <recommendedName>
        <fullName evidence="4">dolichyl-phosphate-mannose--protein mannosyltransferase</fullName>
        <ecNumber evidence="4">2.4.1.109</ecNumber>
    </recommendedName>
</protein>
<dbReference type="EC" id="2.4.1.109" evidence="4"/>
<feature type="transmembrane region" description="Helical" evidence="14">
    <location>
        <begin position="99"/>
        <end position="118"/>
    </location>
</feature>
<comment type="pathway">
    <text evidence="2">Protein modification; protein glycosylation.</text>
</comment>
<comment type="subcellular location">
    <subcellularLocation>
        <location evidence="1">Endoplasmic reticulum membrane</location>
        <topology evidence="1">Multi-pass membrane protein</topology>
    </subcellularLocation>
</comment>
<gene>
    <name evidence="16" type="primary">POMT1_1</name>
    <name evidence="16" type="ORF">CHARACLAT_023152</name>
</gene>
<dbReference type="InterPro" id="IPR027005">
    <property type="entry name" value="PMT-like"/>
</dbReference>
<evidence type="ECO:0000256" key="13">
    <source>
        <dbReference type="ARBA" id="ARBA00045102"/>
    </source>
</evidence>
<comment type="catalytic activity">
    <reaction evidence="12">
        <text>a di-trans,poly-cis-dolichyl beta-D-mannosyl phosphate + L-threonyl-[protein] = 3-O-(alpha-D-mannosyl)-L-threonyl-[protein] + a di-trans,poly-cis-dolichyl phosphate + H(+)</text>
        <dbReference type="Rhea" id="RHEA:53396"/>
        <dbReference type="Rhea" id="RHEA-COMP:11060"/>
        <dbReference type="Rhea" id="RHEA-COMP:13547"/>
        <dbReference type="Rhea" id="RHEA-COMP:19498"/>
        <dbReference type="Rhea" id="RHEA-COMP:19501"/>
        <dbReference type="ChEBI" id="CHEBI:15378"/>
        <dbReference type="ChEBI" id="CHEBI:30013"/>
        <dbReference type="ChEBI" id="CHEBI:57683"/>
        <dbReference type="ChEBI" id="CHEBI:58211"/>
        <dbReference type="ChEBI" id="CHEBI:137323"/>
        <dbReference type="EC" id="2.4.1.109"/>
    </reaction>
</comment>